<comment type="caution">
    <text evidence="1">The sequence shown here is derived from an EMBL/GenBank/DDBJ whole genome shotgun (WGS) entry which is preliminary data.</text>
</comment>
<dbReference type="AlphaFoldDB" id="A0A9W6P7C8"/>
<name>A0A9W6P7C8_9ACTN</name>
<dbReference type="EMBL" id="BSQG01000004">
    <property type="protein sequence ID" value="GLU48353.1"/>
    <property type="molecule type" value="Genomic_DNA"/>
</dbReference>
<gene>
    <name evidence="1" type="ORF">Nans01_27040</name>
</gene>
<organism evidence="1 2">
    <name type="scientific">Nocardiopsis ansamitocini</name>
    <dbReference type="NCBI Taxonomy" id="1670832"/>
    <lineage>
        <taxon>Bacteria</taxon>
        <taxon>Bacillati</taxon>
        <taxon>Actinomycetota</taxon>
        <taxon>Actinomycetes</taxon>
        <taxon>Streptosporangiales</taxon>
        <taxon>Nocardiopsidaceae</taxon>
        <taxon>Nocardiopsis</taxon>
    </lineage>
</organism>
<reference evidence="1" key="1">
    <citation type="submission" date="2023-02" db="EMBL/GenBank/DDBJ databases">
        <title>Nocardiopsis ansamitocini NBRC 112285.</title>
        <authorList>
            <person name="Ichikawa N."/>
            <person name="Sato H."/>
            <person name="Tonouchi N."/>
        </authorList>
    </citation>
    <scope>NUCLEOTIDE SEQUENCE</scope>
    <source>
        <strain evidence="1">NBRC 112285</strain>
    </source>
</reference>
<protein>
    <submittedName>
        <fullName evidence="1">Uncharacterized protein</fullName>
    </submittedName>
</protein>
<keyword evidence="2" id="KW-1185">Reference proteome</keyword>
<accession>A0A9W6P7C8</accession>
<evidence type="ECO:0000313" key="1">
    <source>
        <dbReference type="EMBL" id="GLU48353.1"/>
    </source>
</evidence>
<evidence type="ECO:0000313" key="2">
    <source>
        <dbReference type="Proteomes" id="UP001165092"/>
    </source>
</evidence>
<sequence>MLTCTAAAISPVRDLGTQQSHPVRGRTRRTRFRPVGDRHVSVVTDLLRPVAASGVLPSVTVAVVVPKDFLVRLLVQTSRRIFFFRSSRLLSRVIITATRHCPHRAGPPVQPPKETDMTNGTVTWFTGADGSRRIAHRFAVDAQGFRAPAKGIKAETIGLG</sequence>
<proteinExistence type="predicted"/>
<dbReference type="Proteomes" id="UP001165092">
    <property type="component" value="Unassembled WGS sequence"/>
</dbReference>